<evidence type="ECO:0000313" key="3">
    <source>
        <dbReference type="Proteomes" id="UP000605253"/>
    </source>
</evidence>
<protein>
    <submittedName>
        <fullName evidence="2">Uncharacterized protein</fullName>
    </submittedName>
</protein>
<reference evidence="2" key="1">
    <citation type="journal article" date="2014" name="Int. J. Syst. Evol. Microbiol.">
        <title>Complete genome sequence of Corynebacterium casei LMG S-19264T (=DSM 44701T), isolated from a smear-ripened cheese.</title>
        <authorList>
            <consortium name="US DOE Joint Genome Institute (JGI-PGF)"/>
            <person name="Walter F."/>
            <person name="Albersmeier A."/>
            <person name="Kalinowski J."/>
            <person name="Ruckert C."/>
        </authorList>
    </citation>
    <scope>NUCLEOTIDE SEQUENCE</scope>
    <source>
        <strain evidence="2">CGMCC 1.12181</strain>
    </source>
</reference>
<proteinExistence type="predicted"/>
<dbReference type="RefSeq" id="WP_188363698.1">
    <property type="nucleotide sequence ID" value="NZ_BAABJF010000011.1"/>
</dbReference>
<keyword evidence="1" id="KW-1133">Transmembrane helix</keyword>
<organism evidence="2 3">
    <name type="scientific">Marinicella pacifica</name>
    <dbReference type="NCBI Taxonomy" id="1171543"/>
    <lineage>
        <taxon>Bacteria</taxon>
        <taxon>Pseudomonadati</taxon>
        <taxon>Pseudomonadota</taxon>
        <taxon>Gammaproteobacteria</taxon>
        <taxon>Lysobacterales</taxon>
        <taxon>Marinicellaceae</taxon>
        <taxon>Marinicella</taxon>
    </lineage>
</organism>
<dbReference type="AlphaFoldDB" id="A0A917CFC0"/>
<sequence>MKKNADRSPKIKALNTLCASVLLGSLIYILVSGVHMAALAMVVTSAVGLATPVVLSGEGFMDIITGLFEAVFEGIAVIFEGIAEIISGFFS</sequence>
<comment type="caution">
    <text evidence="2">The sequence shown here is derived from an EMBL/GenBank/DDBJ whole genome shotgun (WGS) entry which is preliminary data.</text>
</comment>
<evidence type="ECO:0000313" key="2">
    <source>
        <dbReference type="EMBL" id="GGF83742.1"/>
    </source>
</evidence>
<keyword evidence="1" id="KW-0472">Membrane</keyword>
<keyword evidence="3" id="KW-1185">Reference proteome</keyword>
<keyword evidence="1" id="KW-0812">Transmembrane</keyword>
<feature type="transmembrane region" description="Helical" evidence="1">
    <location>
        <begin position="67"/>
        <end position="90"/>
    </location>
</feature>
<gene>
    <name evidence="2" type="ORF">GCM10011365_00900</name>
</gene>
<reference evidence="2" key="2">
    <citation type="submission" date="2020-09" db="EMBL/GenBank/DDBJ databases">
        <authorList>
            <person name="Sun Q."/>
            <person name="Zhou Y."/>
        </authorList>
    </citation>
    <scope>NUCLEOTIDE SEQUENCE</scope>
    <source>
        <strain evidence="2">CGMCC 1.12181</strain>
    </source>
</reference>
<name>A0A917CFC0_9GAMM</name>
<dbReference type="EMBL" id="BMEO01000001">
    <property type="protein sequence ID" value="GGF83742.1"/>
    <property type="molecule type" value="Genomic_DNA"/>
</dbReference>
<dbReference type="Proteomes" id="UP000605253">
    <property type="component" value="Unassembled WGS sequence"/>
</dbReference>
<evidence type="ECO:0000256" key="1">
    <source>
        <dbReference type="SAM" id="Phobius"/>
    </source>
</evidence>
<accession>A0A917CFC0</accession>